<organism evidence="1 2">
    <name type="scientific">Melastoma candidum</name>
    <dbReference type="NCBI Taxonomy" id="119954"/>
    <lineage>
        <taxon>Eukaryota</taxon>
        <taxon>Viridiplantae</taxon>
        <taxon>Streptophyta</taxon>
        <taxon>Embryophyta</taxon>
        <taxon>Tracheophyta</taxon>
        <taxon>Spermatophyta</taxon>
        <taxon>Magnoliopsida</taxon>
        <taxon>eudicotyledons</taxon>
        <taxon>Gunneridae</taxon>
        <taxon>Pentapetalae</taxon>
        <taxon>rosids</taxon>
        <taxon>malvids</taxon>
        <taxon>Myrtales</taxon>
        <taxon>Melastomataceae</taxon>
        <taxon>Melastomatoideae</taxon>
        <taxon>Melastomateae</taxon>
        <taxon>Melastoma</taxon>
    </lineage>
</organism>
<evidence type="ECO:0000313" key="1">
    <source>
        <dbReference type="EMBL" id="KAI4311526.1"/>
    </source>
</evidence>
<dbReference type="EMBL" id="CM042890">
    <property type="protein sequence ID" value="KAI4311526.1"/>
    <property type="molecule type" value="Genomic_DNA"/>
</dbReference>
<keyword evidence="2" id="KW-1185">Reference proteome</keyword>
<gene>
    <name evidence="1" type="ORF">MLD38_036412</name>
</gene>
<comment type="caution">
    <text evidence="1">The sequence shown here is derived from an EMBL/GenBank/DDBJ whole genome shotgun (WGS) entry which is preliminary data.</text>
</comment>
<accession>A0ACB9LJT8</accession>
<sequence length="132" mass="15268">MYHKKPNNPNTDNNNAPHEKKCEEGSQKSTDSQSPVAIATLNMELKKSFRRRALELDRKGITRNMGKVFEFGIAIAKKTKEKHQKEVRYRTQKSKLTRNNNSNTLSNNPTTSSRGRNDFQPRNENRTREGLH</sequence>
<evidence type="ECO:0000313" key="2">
    <source>
        <dbReference type="Proteomes" id="UP001057402"/>
    </source>
</evidence>
<proteinExistence type="predicted"/>
<reference evidence="2" key="1">
    <citation type="journal article" date="2023" name="Front. Plant Sci.">
        <title>Chromosomal-level genome assembly of Melastoma candidum provides insights into trichome evolution.</title>
        <authorList>
            <person name="Zhong Y."/>
            <person name="Wu W."/>
            <person name="Sun C."/>
            <person name="Zou P."/>
            <person name="Liu Y."/>
            <person name="Dai S."/>
            <person name="Zhou R."/>
        </authorList>
    </citation>
    <scope>NUCLEOTIDE SEQUENCE [LARGE SCALE GENOMIC DNA]</scope>
</reference>
<protein>
    <submittedName>
        <fullName evidence="1">Uncharacterized protein</fullName>
    </submittedName>
</protein>
<dbReference type="Proteomes" id="UP001057402">
    <property type="component" value="Chromosome 11"/>
</dbReference>
<name>A0ACB9LJT8_9MYRT</name>